<sequence length="151" mass="16788">MMSSCNRTHRSTPHGFDSAAPKQNRWQRERNESVCEVYSEKNPERKRMVCPLIPLQEHLSPCHRGCSTEYYITASTQRSIIQQGMVGSTKLGECGVLDQIPTYRDTLWASALQSEALLINFSGELGILNTTTPMSVIPDIGTLPVTCAEVS</sequence>
<comment type="caution">
    <text evidence="2">The sequence shown here is derived from an EMBL/GenBank/DDBJ whole genome shotgun (WGS) entry which is preliminary data.</text>
</comment>
<feature type="region of interest" description="Disordered" evidence="1">
    <location>
        <begin position="1"/>
        <end position="27"/>
    </location>
</feature>
<dbReference type="EMBL" id="JBBHLL010000002">
    <property type="protein sequence ID" value="KAK7835273.1"/>
    <property type="molecule type" value="Genomic_DNA"/>
</dbReference>
<name>A0AAW0K8Q0_MYOGA</name>
<protein>
    <submittedName>
        <fullName evidence="2">Uncharacterized protein</fullName>
    </submittedName>
</protein>
<accession>A0AAW0K8Q0</accession>
<dbReference type="Proteomes" id="UP001488838">
    <property type="component" value="Unassembled WGS sequence"/>
</dbReference>
<dbReference type="AlphaFoldDB" id="A0AAW0K8Q0"/>
<organism evidence="2 3">
    <name type="scientific">Myodes glareolus</name>
    <name type="common">Bank vole</name>
    <name type="synonym">Clethrionomys glareolus</name>
    <dbReference type="NCBI Taxonomy" id="447135"/>
    <lineage>
        <taxon>Eukaryota</taxon>
        <taxon>Metazoa</taxon>
        <taxon>Chordata</taxon>
        <taxon>Craniata</taxon>
        <taxon>Vertebrata</taxon>
        <taxon>Euteleostomi</taxon>
        <taxon>Mammalia</taxon>
        <taxon>Eutheria</taxon>
        <taxon>Euarchontoglires</taxon>
        <taxon>Glires</taxon>
        <taxon>Rodentia</taxon>
        <taxon>Myomorpha</taxon>
        <taxon>Muroidea</taxon>
        <taxon>Cricetidae</taxon>
        <taxon>Arvicolinae</taxon>
        <taxon>Myodes</taxon>
    </lineage>
</organism>
<gene>
    <name evidence="2" type="ORF">U0070_017809</name>
</gene>
<keyword evidence="3" id="KW-1185">Reference proteome</keyword>
<evidence type="ECO:0000256" key="1">
    <source>
        <dbReference type="SAM" id="MobiDB-lite"/>
    </source>
</evidence>
<proteinExistence type="predicted"/>
<reference evidence="2 3" key="1">
    <citation type="journal article" date="2023" name="bioRxiv">
        <title>Conserved and derived expression patterns and positive selection on dental genes reveal complex evolutionary context of ever-growing rodent molars.</title>
        <authorList>
            <person name="Calamari Z.T."/>
            <person name="Song A."/>
            <person name="Cohen E."/>
            <person name="Akter M."/>
            <person name="Roy R.D."/>
            <person name="Hallikas O."/>
            <person name="Christensen M.M."/>
            <person name="Li P."/>
            <person name="Marangoni P."/>
            <person name="Jernvall J."/>
            <person name="Klein O.D."/>
        </authorList>
    </citation>
    <scope>NUCLEOTIDE SEQUENCE [LARGE SCALE GENOMIC DNA]</scope>
    <source>
        <strain evidence="2">V071</strain>
    </source>
</reference>
<evidence type="ECO:0000313" key="3">
    <source>
        <dbReference type="Proteomes" id="UP001488838"/>
    </source>
</evidence>
<evidence type="ECO:0000313" key="2">
    <source>
        <dbReference type="EMBL" id="KAK7835273.1"/>
    </source>
</evidence>